<evidence type="ECO:0000313" key="3">
    <source>
        <dbReference type="Proteomes" id="UP001159363"/>
    </source>
</evidence>
<accession>A0ABQ9ICM8</accession>
<dbReference type="EMBL" id="JARBHB010000002">
    <property type="protein sequence ID" value="KAJ8894437.1"/>
    <property type="molecule type" value="Genomic_DNA"/>
</dbReference>
<reference evidence="2 3" key="1">
    <citation type="submission" date="2023-02" db="EMBL/GenBank/DDBJ databases">
        <title>LHISI_Scaffold_Assembly.</title>
        <authorList>
            <person name="Stuart O.P."/>
            <person name="Cleave R."/>
            <person name="Magrath M.J.L."/>
            <person name="Mikheyev A.S."/>
        </authorList>
    </citation>
    <scope>NUCLEOTIDE SEQUENCE [LARGE SCALE GENOMIC DNA]</scope>
    <source>
        <strain evidence="2">Daus_M_001</strain>
        <tissue evidence="2">Leg muscle</tissue>
    </source>
</reference>
<sequence length="568" mass="61642">MLQYACVLVLPRTNTSGPTPKASRCTIVHARIPAHLSAMDSAVTRDYVPPRLGPPFFKFQRLMNIGCSRYGTTFHPLLPTGFDPRPCHSGILQVGIVADDAVGRRVFSGISRFPPPLHSSATPCSLRSPTSALKTSMLTEPPKSFTRYLSLYLEASMVGYCRCRIVVSSVSRDEAQAAAALFALGNSSHLAARSRVFSHNGFAELESCMRLARRGVRSLARVQTKTLAQPAGRQAAEAYENTGASWGTDKPPDSRSGGPRFVSRSDHFHFGFSWFSEIIPDESLDDSSVQEVVADSLPGLRKNLTQCRPILVKKPSRNTEIVYMLARASQSNLVILIRPHMIDELQLHTRQQDGVAGLQRVTRTCVGGTRGGSNTALKTGVTSMWSREAALSGAAPPTDLTNLWSQPAVTAARIFFIRLCLTFNATPLQVIQEPYIYAGKLCSALGPTFICAGLGRVHRIPKTGLPLVIPGVNAWPAPISDCVQLAPIVWPASSPADYASDMISSLTVAMKLCRYRQSITRPPRAHQQTSSAARTDCMGAEVAERLACSPPTNANHQVQFPYPATPGF</sequence>
<dbReference type="Proteomes" id="UP001159363">
    <property type="component" value="Chromosome 2"/>
</dbReference>
<proteinExistence type="predicted"/>
<comment type="caution">
    <text evidence="2">The sequence shown here is derived from an EMBL/GenBank/DDBJ whole genome shotgun (WGS) entry which is preliminary data.</text>
</comment>
<protein>
    <submittedName>
        <fullName evidence="2">Uncharacterized protein</fullName>
    </submittedName>
</protein>
<evidence type="ECO:0000256" key="1">
    <source>
        <dbReference type="SAM" id="MobiDB-lite"/>
    </source>
</evidence>
<keyword evidence="3" id="KW-1185">Reference proteome</keyword>
<feature type="region of interest" description="Disordered" evidence="1">
    <location>
        <begin position="241"/>
        <end position="260"/>
    </location>
</feature>
<evidence type="ECO:0000313" key="2">
    <source>
        <dbReference type="EMBL" id="KAJ8894437.1"/>
    </source>
</evidence>
<name>A0ABQ9ICM8_9NEOP</name>
<gene>
    <name evidence="2" type="ORF">PR048_007091</name>
</gene>
<organism evidence="2 3">
    <name type="scientific">Dryococelus australis</name>
    <dbReference type="NCBI Taxonomy" id="614101"/>
    <lineage>
        <taxon>Eukaryota</taxon>
        <taxon>Metazoa</taxon>
        <taxon>Ecdysozoa</taxon>
        <taxon>Arthropoda</taxon>
        <taxon>Hexapoda</taxon>
        <taxon>Insecta</taxon>
        <taxon>Pterygota</taxon>
        <taxon>Neoptera</taxon>
        <taxon>Polyneoptera</taxon>
        <taxon>Phasmatodea</taxon>
        <taxon>Verophasmatodea</taxon>
        <taxon>Anareolatae</taxon>
        <taxon>Phasmatidae</taxon>
        <taxon>Eurycanthinae</taxon>
        <taxon>Dryococelus</taxon>
    </lineage>
</organism>